<evidence type="ECO:0000313" key="9">
    <source>
        <dbReference type="Proteomes" id="UP001240483"/>
    </source>
</evidence>
<evidence type="ECO:0000256" key="3">
    <source>
        <dbReference type="ARBA" id="ARBA00022692"/>
    </source>
</evidence>
<feature type="transmembrane region" description="Helical" evidence="6">
    <location>
        <begin position="84"/>
        <end position="108"/>
    </location>
</feature>
<dbReference type="RefSeq" id="WP_285333138.1">
    <property type="nucleotide sequence ID" value="NZ_JASODW010000005.1"/>
</dbReference>
<dbReference type="Pfam" id="PF00892">
    <property type="entry name" value="EamA"/>
    <property type="match status" value="2"/>
</dbReference>
<evidence type="ECO:0000256" key="4">
    <source>
        <dbReference type="ARBA" id="ARBA00022989"/>
    </source>
</evidence>
<gene>
    <name evidence="8" type="ORF">QP116_05700</name>
</gene>
<dbReference type="EMBL" id="JASODW010000005">
    <property type="protein sequence ID" value="MDK6275229.1"/>
    <property type="molecule type" value="Genomic_DNA"/>
</dbReference>
<feature type="transmembrane region" description="Helical" evidence="6">
    <location>
        <begin position="33"/>
        <end position="51"/>
    </location>
</feature>
<feature type="transmembrane region" description="Helical" evidence="6">
    <location>
        <begin position="115"/>
        <end position="133"/>
    </location>
</feature>
<feature type="transmembrane region" description="Helical" evidence="6">
    <location>
        <begin position="210"/>
        <end position="235"/>
    </location>
</feature>
<reference evidence="8" key="1">
    <citation type="submission" date="2023-05" db="EMBL/GenBank/DDBJ databases">
        <title>Cataloging the Phylogenetic Diversity of Human Bladder Bacteria.</title>
        <authorList>
            <person name="Du J."/>
        </authorList>
    </citation>
    <scope>NUCLEOTIDE SEQUENCE</scope>
    <source>
        <strain evidence="8">UMB9978</strain>
    </source>
</reference>
<proteinExistence type="inferred from homology"/>
<comment type="subcellular location">
    <subcellularLocation>
        <location evidence="1">Membrane</location>
        <topology evidence="1">Multi-pass membrane protein</topology>
    </subcellularLocation>
</comment>
<evidence type="ECO:0000313" key="8">
    <source>
        <dbReference type="EMBL" id="MDK6275229.1"/>
    </source>
</evidence>
<sequence length="301" mass="31436">MSRLHAVAAALCIVIWGTQFVVANAAMEHMSPYLLVALRFLPLAIIALAVVPKPKVSWWVIIGYGTLMGSLEFGLLFLSMRVGLSSGLASLVIQSSAPLTVILSALLFKIRPTMRVAVGLLLCVAALVVIGAGRGGSAPVAGVVICVLSGLAWAFGNILAGRVRCREPFALALWMAVAVPIPMLVLALIVDGPQATWAGVSSLWGPDAVTVVLAVLYLGLMSSAVATGIWTFLITQYGADRIAPLSTAVPVIGVAMGALVLHEPLGAEVLIAGAVMVVGLFLVTYQRRRPPNLLDTQEPAT</sequence>
<feature type="transmembrane region" description="Helical" evidence="6">
    <location>
        <begin position="242"/>
        <end position="261"/>
    </location>
</feature>
<dbReference type="PANTHER" id="PTHR32322">
    <property type="entry name" value="INNER MEMBRANE TRANSPORTER"/>
    <property type="match status" value="1"/>
</dbReference>
<comment type="similarity">
    <text evidence="2">Belongs to the EamA transporter family.</text>
</comment>
<feature type="domain" description="EamA" evidence="7">
    <location>
        <begin position="142"/>
        <end position="284"/>
    </location>
</feature>
<dbReference type="GO" id="GO:0016020">
    <property type="term" value="C:membrane"/>
    <property type="evidence" value="ECO:0007669"/>
    <property type="project" value="UniProtKB-SubCell"/>
</dbReference>
<dbReference type="InterPro" id="IPR037185">
    <property type="entry name" value="EmrE-like"/>
</dbReference>
<feature type="transmembrane region" description="Helical" evidence="6">
    <location>
        <begin position="58"/>
        <end position="78"/>
    </location>
</feature>
<evidence type="ECO:0000259" key="7">
    <source>
        <dbReference type="Pfam" id="PF00892"/>
    </source>
</evidence>
<feature type="transmembrane region" description="Helical" evidence="6">
    <location>
        <begin position="171"/>
        <end position="190"/>
    </location>
</feature>
<protein>
    <submittedName>
        <fullName evidence="8">EamA family transporter</fullName>
    </submittedName>
</protein>
<dbReference type="InterPro" id="IPR000620">
    <property type="entry name" value="EamA_dom"/>
</dbReference>
<feature type="domain" description="EamA" evidence="7">
    <location>
        <begin position="7"/>
        <end position="130"/>
    </location>
</feature>
<keyword evidence="3 6" id="KW-0812">Transmembrane</keyword>
<dbReference type="Proteomes" id="UP001240483">
    <property type="component" value="Unassembled WGS sequence"/>
</dbReference>
<keyword evidence="4 6" id="KW-1133">Transmembrane helix</keyword>
<evidence type="ECO:0000256" key="2">
    <source>
        <dbReference type="ARBA" id="ARBA00007362"/>
    </source>
</evidence>
<name>A0AAP4C6M2_9MICC</name>
<comment type="caution">
    <text evidence="8">The sequence shown here is derived from an EMBL/GenBank/DDBJ whole genome shotgun (WGS) entry which is preliminary data.</text>
</comment>
<feature type="transmembrane region" description="Helical" evidence="6">
    <location>
        <begin position="267"/>
        <end position="285"/>
    </location>
</feature>
<accession>A0AAP4C6M2</accession>
<dbReference type="InterPro" id="IPR050638">
    <property type="entry name" value="AA-Vitamin_Transporters"/>
</dbReference>
<keyword evidence="5 6" id="KW-0472">Membrane</keyword>
<dbReference type="PANTHER" id="PTHR32322:SF9">
    <property type="entry name" value="AMINO-ACID METABOLITE EFFLUX PUMP-RELATED"/>
    <property type="match status" value="1"/>
</dbReference>
<evidence type="ECO:0000256" key="6">
    <source>
        <dbReference type="SAM" id="Phobius"/>
    </source>
</evidence>
<feature type="transmembrane region" description="Helical" evidence="6">
    <location>
        <begin position="139"/>
        <end position="159"/>
    </location>
</feature>
<dbReference type="AlphaFoldDB" id="A0AAP4C6M2"/>
<dbReference type="SUPFAM" id="SSF103481">
    <property type="entry name" value="Multidrug resistance efflux transporter EmrE"/>
    <property type="match status" value="2"/>
</dbReference>
<evidence type="ECO:0000256" key="1">
    <source>
        <dbReference type="ARBA" id="ARBA00004141"/>
    </source>
</evidence>
<evidence type="ECO:0000256" key="5">
    <source>
        <dbReference type="ARBA" id="ARBA00023136"/>
    </source>
</evidence>
<organism evidence="8 9">
    <name type="scientific">Pseudoglutamicibacter cumminsii</name>
    <dbReference type="NCBI Taxonomy" id="156979"/>
    <lineage>
        <taxon>Bacteria</taxon>
        <taxon>Bacillati</taxon>
        <taxon>Actinomycetota</taxon>
        <taxon>Actinomycetes</taxon>
        <taxon>Micrococcales</taxon>
        <taxon>Micrococcaceae</taxon>
        <taxon>Pseudoglutamicibacter</taxon>
    </lineage>
</organism>